<dbReference type="CDD" id="cd00167">
    <property type="entry name" value="SANT"/>
    <property type="match status" value="1"/>
</dbReference>
<accession>A0AA85KJ93</accession>
<dbReference type="InterPro" id="IPR051066">
    <property type="entry name" value="Trans_reg/Corepressor"/>
</dbReference>
<dbReference type="InterPro" id="IPR017884">
    <property type="entry name" value="SANT_dom"/>
</dbReference>
<evidence type="ECO:0000256" key="4">
    <source>
        <dbReference type="ARBA" id="ARBA00023242"/>
    </source>
</evidence>
<feature type="domain" description="SANT" evidence="8">
    <location>
        <begin position="114"/>
        <end position="165"/>
    </location>
</feature>
<evidence type="ECO:0000259" key="7">
    <source>
        <dbReference type="PROSITE" id="PS51156"/>
    </source>
</evidence>
<dbReference type="SMART" id="SM01189">
    <property type="entry name" value="ELM2"/>
    <property type="match status" value="1"/>
</dbReference>
<evidence type="ECO:0000256" key="6">
    <source>
        <dbReference type="SAM" id="MobiDB-lite"/>
    </source>
</evidence>
<dbReference type="AlphaFoldDB" id="A0AA85KJ93"/>
<dbReference type="GO" id="GO:0003714">
    <property type="term" value="F:transcription corepressor activity"/>
    <property type="evidence" value="ECO:0007669"/>
    <property type="project" value="TreeGrafter"/>
</dbReference>
<evidence type="ECO:0008006" key="11">
    <source>
        <dbReference type="Google" id="ProtNLM"/>
    </source>
</evidence>
<dbReference type="PANTHER" id="PTHR16089:SF28">
    <property type="entry name" value="REST COREPRESSOR"/>
    <property type="match status" value="1"/>
</dbReference>
<dbReference type="WBParaSite" id="TREG1_94060.8">
    <property type="protein sequence ID" value="TREG1_94060.8"/>
    <property type="gene ID" value="TREG1_94060"/>
</dbReference>
<reference evidence="10" key="2">
    <citation type="submission" date="2023-11" db="UniProtKB">
        <authorList>
            <consortium name="WormBaseParasite"/>
        </authorList>
    </citation>
    <scope>IDENTIFICATION</scope>
</reference>
<dbReference type="InterPro" id="IPR001005">
    <property type="entry name" value="SANT/Myb"/>
</dbReference>
<feature type="coiled-coil region" evidence="5">
    <location>
        <begin position="454"/>
        <end position="488"/>
    </location>
</feature>
<dbReference type="GO" id="GO:0000118">
    <property type="term" value="C:histone deacetylase complex"/>
    <property type="evidence" value="ECO:0007669"/>
    <property type="project" value="TreeGrafter"/>
</dbReference>
<evidence type="ECO:0000313" key="9">
    <source>
        <dbReference type="Proteomes" id="UP000050795"/>
    </source>
</evidence>
<comment type="subcellular location">
    <subcellularLocation>
        <location evidence="1">Nucleus</location>
    </subcellularLocation>
</comment>
<dbReference type="PANTHER" id="PTHR16089">
    <property type="entry name" value="REST COREPRESSOR COREST PROTEIN-RELATED"/>
    <property type="match status" value="1"/>
</dbReference>
<dbReference type="Pfam" id="PF01448">
    <property type="entry name" value="ELM2"/>
    <property type="match status" value="1"/>
</dbReference>
<evidence type="ECO:0000259" key="8">
    <source>
        <dbReference type="PROSITE" id="PS51293"/>
    </source>
</evidence>
<name>A0AA85KJ93_TRIRE</name>
<dbReference type="Gene3D" id="1.20.58.1880">
    <property type="match status" value="1"/>
</dbReference>
<reference evidence="9" key="1">
    <citation type="submission" date="2022-06" db="EMBL/GenBank/DDBJ databases">
        <authorList>
            <person name="Berger JAMES D."/>
            <person name="Berger JAMES D."/>
        </authorList>
    </citation>
    <scope>NUCLEOTIDE SEQUENCE [LARGE SCALE GENOMIC DNA]</scope>
</reference>
<organism evidence="9 10">
    <name type="scientific">Trichobilharzia regenti</name>
    <name type="common">Nasal bird schistosome</name>
    <dbReference type="NCBI Taxonomy" id="157069"/>
    <lineage>
        <taxon>Eukaryota</taxon>
        <taxon>Metazoa</taxon>
        <taxon>Spiralia</taxon>
        <taxon>Lophotrochozoa</taxon>
        <taxon>Platyhelminthes</taxon>
        <taxon>Trematoda</taxon>
        <taxon>Digenea</taxon>
        <taxon>Strigeidida</taxon>
        <taxon>Schistosomatoidea</taxon>
        <taxon>Schistosomatidae</taxon>
        <taxon>Trichobilharzia</taxon>
    </lineage>
</organism>
<evidence type="ECO:0000256" key="3">
    <source>
        <dbReference type="ARBA" id="ARBA00023163"/>
    </source>
</evidence>
<dbReference type="PROSITE" id="PS51293">
    <property type="entry name" value="SANT"/>
    <property type="match status" value="1"/>
</dbReference>
<dbReference type="GO" id="GO:0006357">
    <property type="term" value="P:regulation of transcription by RNA polymerase II"/>
    <property type="evidence" value="ECO:0007669"/>
    <property type="project" value="TreeGrafter"/>
</dbReference>
<protein>
    <recommendedName>
        <fullName evidence="11">SANT domain-containing protein</fullName>
    </recommendedName>
</protein>
<sequence>MSGDPTRGSHSRSLSFSDQDSYEIIDAVIRVGGNFQADLPLYEGEPPQSILSSESNHEVVLWRPIDESLKDQLEKFIRTASEEYSYTEEQALALLTWHQLDFDEAVEDLCNYTPIQYEWSNLEREIFFTCVAHYNKQFHKIKKHFPNRTVNELILFYYSNKRNQQALLEMGLNGSKWSCLQKIGHLVPGISSRMNNNNNNNDDSNQKYDFEFDMNDPLEVEVKRYLDMMHGIVPESAEESIVSTEQGTSLSGTQSECETETHTSYSSLSIGCGDGGGGVDGVNIETVEQHSDQQSRSSLGSVTHSLGHCSRQRGQRRRRYCRKAVGSKTTRSAAATASAAGVSSSFDLFSSDIVSVNRLSARKFAQLEKEISAAIASFNNNTNNNNNNNNGQSSLHGVKSNEGNTCVNSSSRSSRRGILCNTKSRATLPSGIYYSHREFLRFCDSTPAEREQEMDELNTTIQTLSEQIEKEKKLAESKSELLKDMEALRPPSLPIDPYWSTVDIQLVSHAIGDLGLDYEAIAERLINKTPSMVANYVQMYGQYLNLHELASLSPMILL</sequence>
<dbReference type="Proteomes" id="UP000050795">
    <property type="component" value="Unassembled WGS sequence"/>
</dbReference>
<feature type="compositionally biased region" description="Low complexity" evidence="6">
    <location>
        <begin position="381"/>
        <end position="390"/>
    </location>
</feature>
<feature type="compositionally biased region" description="Polar residues" evidence="6">
    <location>
        <begin position="294"/>
        <end position="304"/>
    </location>
</feature>
<evidence type="ECO:0000256" key="2">
    <source>
        <dbReference type="ARBA" id="ARBA00023015"/>
    </source>
</evidence>
<dbReference type="SUPFAM" id="SSF46689">
    <property type="entry name" value="Homeodomain-like"/>
    <property type="match status" value="1"/>
</dbReference>
<feature type="domain" description="ELM2" evidence="7">
    <location>
        <begin position="27"/>
        <end position="113"/>
    </location>
</feature>
<keyword evidence="3" id="KW-0804">Transcription</keyword>
<feature type="compositionally biased region" description="Polar residues" evidence="6">
    <location>
        <begin position="391"/>
        <end position="412"/>
    </location>
</feature>
<feature type="region of interest" description="Disordered" evidence="6">
    <location>
        <begin position="236"/>
        <end position="258"/>
    </location>
</feature>
<keyword evidence="9" id="KW-1185">Reference proteome</keyword>
<keyword evidence="2" id="KW-0805">Transcription regulation</keyword>
<feature type="compositionally biased region" description="Polar residues" evidence="6">
    <location>
        <begin position="241"/>
        <end position="258"/>
    </location>
</feature>
<keyword evidence="5" id="KW-0175">Coiled coil</keyword>
<dbReference type="Pfam" id="PF00249">
    <property type="entry name" value="Myb_DNA-binding"/>
    <property type="match status" value="1"/>
</dbReference>
<dbReference type="Gene3D" id="1.10.10.60">
    <property type="entry name" value="Homeodomain-like"/>
    <property type="match status" value="1"/>
</dbReference>
<feature type="region of interest" description="Disordered" evidence="6">
    <location>
        <begin position="288"/>
        <end position="327"/>
    </location>
</feature>
<evidence type="ECO:0000313" key="10">
    <source>
        <dbReference type="WBParaSite" id="TREG1_94060.8"/>
    </source>
</evidence>
<evidence type="ECO:0000256" key="5">
    <source>
        <dbReference type="SAM" id="Coils"/>
    </source>
</evidence>
<dbReference type="PROSITE" id="PS51156">
    <property type="entry name" value="ELM2"/>
    <property type="match status" value="1"/>
</dbReference>
<proteinExistence type="predicted"/>
<evidence type="ECO:0000256" key="1">
    <source>
        <dbReference type="ARBA" id="ARBA00004123"/>
    </source>
</evidence>
<dbReference type="InterPro" id="IPR009057">
    <property type="entry name" value="Homeodomain-like_sf"/>
</dbReference>
<feature type="compositionally biased region" description="Basic residues" evidence="6">
    <location>
        <begin position="310"/>
        <end position="322"/>
    </location>
</feature>
<keyword evidence="4" id="KW-0539">Nucleus</keyword>
<feature type="region of interest" description="Disordered" evidence="6">
    <location>
        <begin position="381"/>
        <end position="413"/>
    </location>
</feature>
<dbReference type="GO" id="GO:0005667">
    <property type="term" value="C:transcription regulator complex"/>
    <property type="evidence" value="ECO:0007669"/>
    <property type="project" value="TreeGrafter"/>
</dbReference>
<dbReference type="InterPro" id="IPR000949">
    <property type="entry name" value="ELM2_dom"/>
</dbReference>
<dbReference type="SMART" id="SM00717">
    <property type="entry name" value="SANT"/>
    <property type="match status" value="2"/>
</dbReference>